<comment type="caution">
    <text evidence="3">The sequence shown here is derived from an EMBL/GenBank/DDBJ whole genome shotgun (WGS) entry which is preliminary data.</text>
</comment>
<feature type="compositionally biased region" description="Polar residues" evidence="1">
    <location>
        <begin position="176"/>
        <end position="195"/>
    </location>
</feature>
<dbReference type="PROSITE" id="PS50003">
    <property type="entry name" value="PH_DOMAIN"/>
    <property type="match status" value="2"/>
</dbReference>
<dbReference type="PANTHER" id="PTHR14336">
    <property type="entry name" value="TANDEM PH DOMAIN CONTAINING PROTEIN"/>
    <property type="match status" value="1"/>
</dbReference>
<gene>
    <name evidence="3" type="ORF">AB675_4262</name>
</gene>
<protein>
    <recommendedName>
        <fullName evidence="2">PH domain-containing protein</fullName>
    </recommendedName>
</protein>
<dbReference type="InterPro" id="IPR011993">
    <property type="entry name" value="PH-like_dom_sf"/>
</dbReference>
<dbReference type="InterPro" id="IPR001849">
    <property type="entry name" value="PH_domain"/>
</dbReference>
<dbReference type="VEuPathDB" id="FungiDB:AB675_4262"/>
<dbReference type="SUPFAM" id="SSF50729">
    <property type="entry name" value="PH domain-like"/>
    <property type="match status" value="2"/>
</dbReference>
<feature type="domain" description="PH" evidence="2">
    <location>
        <begin position="315"/>
        <end position="415"/>
    </location>
</feature>
<dbReference type="Proteomes" id="UP000038010">
    <property type="component" value="Unassembled WGS sequence"/>
</dbReference>
<proteinExistence type="predicted"/>
<feature type="domain" description="PH" evidence="2">
    <location>
        <begin position="59"/>
        <end position="158"/>
    </location>
</feature>
<dbReference type="SMART" id="SM00233">
    <property type="entry name" value="PH"/>
    <property type="match status" value="2"/>
</dbReference>
<dbReference type="RefSeq" id="XP_017998505.1">
    <property type="nucleotide sequence ID" value="XM_018144390.1"/>
</dbReference>
<dbReference type="InterPro" id="IPR051707">
    <property type="entry name" value="PI-Interact_SigTrans_Reg"/>
</dbReference>
<evidence type="ECO:0000256" key="1">
    <source>
        <dbReference type="SAM" id="MobiDB-lite"/>
    </source>
</evidence>
<dbReference type="STRING" id="1664694.A0A0N1H2B1"/>
<dbReference type="Pfam" id="PF00169">
    <property type="entry name" value="PH"/>
    <property type="match status" value="2"/>
</dbReference>
<dbReference type="Gene3D" id="2.30.29.30">
    <property type="entry name" value="Pleckstrin-homology domain (PH domain)/Phosphotyrosine-binding domain (PTB)"/>
    <property type="match status" value="2"/>
</dbReference>
<dbReference type="CDD" id="cd13298">
    <property type="entry name" value="PH1_PH_fungal"/>
    <property type="match status" value="1"/>
</dbReference>
<feature type="region of interest" description="Disordered" evidence="1">
    <location>
        <begin position="281"/>
        <end position="312"/>
    </location>
</feature>
<dbReference type="GeneID" id="28736270"/>
<feature type="region of interest" description="Disordered" evidence="1">
    <location>
        <begin position="159"/>
        <end position="266"/>
    </location>
</feature>
<evidence type="ECO:0000313" key="3">
    <source>
        <dbReference type="EMBL" id="KPI38542.1"/>
    </source>
</evidence>
<evidence type="ECO:0000313" key="4">
    <source>
        <dbReference type="Proteomes" id="UP000038010"/>
    </source>
</evidence>
<feature type="region of interest" description="Disordered" evidence="1">
    <location>
        <begin position="1"/>
        <end position="21"/>
    </location>
</feature>
<sequence length="463" mass="51240">MAQVARSTTPPKRLGIAPVLSPSRIPPPDILGLSTSLQGHVGLDVFSPVDQNGSFCFDRVIKSSKVNRRVKKKGAFRASWKPTYLVLRPNLLSIYGNADETDLRDSVGLSDITAIARVRKSRHDNVFGVFSPSKNYHFQAASERDAIDWVSQIRLEARIDGGESQDPTLEPPAPQFSRTAANDSSQSYGYDTTDVSADESPDASASPEQRRKTTSSRPRTHSNIEPYTSGPDFNTSHSDFSDFQPGTSLPKNLPSASRPLSPIPSANALRPAMTERNPSQFSITHDTQHSRRPPQSSGGIPATPATAYDQRDPLRPIRQGFLTVLSSKPAGIKSWKSLFAVLRPKNLSFYKNENEYSVLRMISASSIIEAVEIDPVSRSRVYCFEVIAEEKVVRCCVKSEAELEGWLGAFKSVIMGVKRERERELELWTEKERFKDKEKMKEVSAGSGSSPMVVEGMNRLSVH</sequence>
<feature type="compositionally biased region" description="Polar residues" evidence="1">
    <location>
        <begin position="221"/>
        <end position="238"/>
    </location>
</feature>
<name>A0A0N1H2B1_9EURO</name>
<reference evidence="3 4" key="1">
    <citation type="submission" date="2015-06" db="EMBL/GenBank/DDBJ databases">
        <title>Draft genome of the ant-associated black yeast Phialophora attae CBS 131958.</title>
        <authorList>
            <person name="Moreno L.F."/>
            <person name="Stielow B.J."/>
            <person name="de Hoog S."/>
            <person name="Vicente V.A."/>
            <person name="Weiss V.A."/>
            <person name="de Vries M."/>
            <person name="Cruz L.M."/>
            <person name="Souza E.M."/>
        </authorList>
    </citation>
    <scope>NUCLEOTIDE SEQUENCE [LARGE SCALE GENOMIC DNA]</scope>
    <source>
        <strain evidence="3 4">CBS 131958</strain>
    </source>
</reference>
<evidence type="ECO:0000259" key="2">
    <source>
        <dbReference type="PROSITE" id="PS50003"/>
    </source>
</evidence>
<accession>A0A0N1H2B1</accession>
<dbReference type="OrthoDB" id="2157866at2759"/>
<dbReference type="AlphaFoldDB" id="A0A0N1H2B1"/>
<feature type="compositionally biased region" description="Polar residues" evidence="1">
    <location>
        <begin position="1"/>
        <end position="10"/>
    </location>
</feature>
<dbReference type="PANTHER" id="PTHR14336:SF8">
    <property type="entry name" value="PROTEIN OPY1"/>
    <property type="match status" value="1"/>
</dbReference>
<keyword evidence="4" id="KW-1185">Reference proteome</keyword>
<dbReference type="EMBL" id="LFJN01000018">
    <property type="protein sequence ID" value="KPI38542.1"/>
    <property type="molecule type" value="Genomic_DNA"/>
</dbReference>
<organism evidence="3 4">
    <name type="scientific">Cyphellophora attinorum</name>
    <dbReference type="NCBI Taxonomy" id="1664694"/>
    <lineage>
        <taxon>Eukaryota</taxon>
        <taxon>Fungi</taxon>
        <taxon>Dikarya</taxon>
        <taxon>Ascomycota</taxon>
        <taxon>Pezizomycotina</taxon>
        <taxon>Eurotiomycetes</taxon>
        <taxon>Chaetothyriomycetidae</taxon>
        <taxon>Chaetothyriales</taxon>
        <taxon>Cyphellophoraceae</taxon>
        <taxon>Cyphellophora</taxon>
    </lineage>
</organism>